<gene>
    <name evidence="3" type="ORF">EV379_0946</name>
</gene>
<feature type="region of interest" description="Disordered" evidence="1">
    <location>
        <begin position="1"/>
        <end position="28"/>
    </location>
</feature>
<keyword evidence="4" id="KW-1185">Reference proteome</keyword>
<keyword evidence="2" id="KW-0812">Transmembrane</keyword>
<proteinExistence type="predicted"/>
<dbReference type="Proteomes" id="UP000291483">
    <property type="component" value="Unassembled WGS sequence"/>
</dbReference>
<evidence type="ECO:0000313" key="3">
    <source>
        <dbReference type="EMBL" id="RZU64643.1"/>
    </source>
</evidence>
<accession>A0A4Q8AL28</accession>
<evidence type="ECO:0000313" key="4">
    <source>
        <dbReference type="Proteomes" id="UP000291483"/>
    </source>
</evidence>
<dbReference type="OrthoDB" id="9978102at2"/>
<feature type="transmembrane region" description="Helical" evidence="2">
    <location>
        <begin position="84"/>
        <end position="105"/>
    </location>
</feature>
<reference evidence="3 4" key="1">
    <citation type="submission" date="2019-02" db="EMBL/GenBank/DDBJ databases">
        <title>Sequencing the genomes of 1000 actinobacteria strains.</title>
        <authorList>
            <person name="Klenk H.-P."/>
        </authorList>
    </citation>
    <scope>NUCLEOTIDE SEQUENCE [LARGE SCALE GENOMIC DNA]</scope>
    <source>
        <strain evidence="3 4">DSM 18319</strain>
    </source>
</reference>
<evidence type="ECO:0000256" key="1">
    <source>
        <dbReference type="SAM" id="MobiDB-lite"/>
    </source>
</evidence>
<name>A0A4Q8AL28_9MICO</name>
<dbReference type="RefSeq" id="WP_130505110.1">
    <property type="nucleotide sequence ID" value="NZ_SHLC01000001.1"/>
</dbReference>
<evidence type="ECO:0000256" key="2">
    <source>
        <dbReference type="SAM" id="Phobius"/>
    </source>
</evidence>
<sequence length="176" mass="17953">MTRDPDDDALSWAGDDDPTLDARAAASGAEGALAPGWKIVGEPGTVRDGVQGDAPIDEGAAAQLDEPQSDDAASAADAAAASSVALIVLGVLGGVYLLYTVGWVITAGRVPNGSVDIVGGFMFDLGLWLAALAPALWFALSLWLTAVGSRWRLFWLLLGVLVLLPVPFIVGVGVGA</sequence>
<feature type="compositionally biased region" description="Acidic residues" evidence="1">
    <location>
        <begin position="1"/>
        <end position="19"/>
    </location>
</feature>
<evidence type="ECO:0008006" key="5">
    <source>
        <dbReference type="Google" id="ProtNLM"/>
    </source>
</evidence>
<feature type="transmembrane region" description="Helical" evidence="2">
    <location>
        <begin position="125"/>
        <end position="146"/>
    </location>
</feature>
<feature type="transmembrane region" description="Helical" evidence="2">
    <location>
        <begin position="153"/>
        <end position="174"/>
    </location>
</feature>
<keyword evidence="2" id="KW-1133">Transmembrane helix</keyword>
<comment type="caution">
    <text evidence="3">The sequence shown here is derived from an EMBL/GenBank/DDBJ whole genome shotgun (WGS) entry which is preliminary data.</text>
</comment>
<dbReference type="EMBL" id="SHLC01000001">
    <property type="protein sequence ID" value="RZU64643.1"/>
    <property type="molecule type" value="Genomic_DNA"/>
</dbReference>
<organism evidence="3 4">
    <name type="scientific">Microterricola gilva</name>
    <dbReference type="NCBI Taxonomy" id="393267"/>
    <lineage>
        <taxon>Bacteria</taxon>
        <taxon>Bacillati</taxon>
        <taxon>Actinomycetota</taxon>
        <taxon>Actinomycetes</taxon>
        <taxon>Micrococcales</taxon>
        <taxon>Microbacteriaceae</taxon>
        <taxon>Microterricola</taxon>
    </lineage>
</organism>
<keyword evidence="2" id="KW-0472">Membrane</keyword>
<protein>
    <recommendedName>
        <fullName evidence="5">DNA polymerase III subunit gamma/tau</fullName>
    </recommendedName>
</protein>
<dbReference type="AlphaFoldDB" id="A0A4Q8AL28"/>